<dbReference type="SMART" id="SM00292">
    <property type="entry name" value="BRCT"/>
    <property type="match status" value="6"/>
</dbReference>
<dbReference type="GO" id="GO:0007095">
    <property type="term" value="P:mitotic G2 DNA damage checkpoint signaling"/>
    <property type="evidence" value="ECO:0007669"/>
    <property type="project" value="TreeGrafter"/>
</dbReference>
<feature type="domain" description="BRCT" evidence="3">
    <location>
        <begin position="164"/>
        <end position="212"/>
    </location>
</feature>
<dbReference type="InterPro" id="IPR036420">
    <property type="entry name" value="BRCT_dom_sf"/>
</dbReference>
<feature type="region of interest" description="Disordered" evidence="2">
    <location>
        <begin position="534"/>
        <end position="568"/>
    </location>
</feature>
<keyword evidence="4" id="KW-0413">Isomerase</keyword>
<dbReference type="Gene3D" id="3.40.50.10190">
    <property type="entry name" value="BRCT domain"/>
    <property type="match status" value="8"/>
</dbReference>
<accession>A0A0B2UZD9</accession>
<feature type="compositionally biased region" description="Basic residues" evidence="2">
    <location>
        <begin position="1069"/>
        <end position="1080"/>
    </location>
</feature>
<feature type="compositionally biased region" description="Polar residues" evidence="2">
    <location>
        <begin position="1051"/>
        <end position="1068"/>
    </location>
</feature>
<feature type="domain" description="BRCT" evidence="3">
    <location>
        <begin position="711"/>
        <end position="807"/>
    </location>
</feature>
<feature type="compositionally biased region" description="Polar residues" evidence="2">
    <location>
        <begin position="534"/>
        <end position="564"/>
    </location>
</feature>
<dbReference type="OMA" id="NVHCLKT"/>
<dbReference type="PANTHER" id="PTHR13561">
    <property type="entry name" value="DNA REPLICATION REGULATOR DPB11-RELATED"/>
    <property type="match status" value="1"/>
</dbReference>
<reference evidence="4 5" key="1">
    <citation type="submission" date="2014-11" db="EMBL/GenBank/DDBJ databases">
        <title>Genetic blueprint of the zoonotic pathogen Toxocara canis.</title>
        <authorList>
            <person name="Zhu X.-Q."/>
            <person name="Korhonen P.K."/>
            <person name="Cai H."/>
            <person name="Young N.D."/>
            <person name="Nejsum P."/>
            <person name="von Samson-Himmelstjerna G."/>
            <person name="Boag P.R."/>
            <person name="Tan P."/>
            <person name="Li Q."/>
            <person name="Min J."/>
            <person name="Yang Y."/>
            <person name="Wang X."/>
            <person name="Fang X."/>
            <person name="Hall R.S."/>
            <person name="Hofmann A."/>
            <person name="Sternberg P.W."/>
            <person name="Jex A.R."/>
            <person name="Gasser R.B."/>
        </authorList>
    </citation>
    <scope>NUCLEOTIDE SEQUENCE [LARGE SCALE GENOMIC DNA]</scope>
    <source>
        <strain evidence="4">PN_DK_2014</strain>
    </source>
</reference>
<dbReference type="STRING" id="6265.A0A0B2UZD9"/>
<dbReference type="SUPFAM" id="SSF52113">
    <property type="entry name" value="BRCT domain"/>
    <property type="match status" value="6"/>
</dbReference>
<dbReference type="CDD" id="cd17738">
    <property type="entry name" value="BRCT_TopBP1_rpt7"/>
    <property type="match status" value="1"/>
</dbReference>
<proteinExistence type="predicted"/>
<dbReference type="FunFam" id="3.40.50.10190:FF:000018">
    <property type="entry name" value="DNA topoisomerase 2-binding protein 1"/>
    <property type="match status" value="1"/>
</dbReference>
<dbReference type="InterPro" id="IPR059215">
    <property type="entry name" value="BRCT2_TopBP1-like"/>
</dbReference>
<feature type="domain" description="BRCT" evidence="3">
    <location>
        <begin position="1319"/>
        <end position="1401"/>
    </location>
</feature>
<dbReference type="Proteomes" id="UP000031036">
    <property type="component" value="Unassembled WGS sequence"/>
</dbReference>
<protein>
    <submittedName>
        <fullName evidence="4">DNA topoisomerase 2-binding protein 1</fullName>
    </submittedName>
</protein>
<evidence type="ECO:0000313" key="4">
    <source>
        <dbReference type="EMBL" id="KHN76411.1"/>
    </source>
</evidence>
<dbReference type="GO" id="GO:0033314">
    <property type="term" value="P:mitotic DNA replication checkpoint signaling"/>
    <property type="evidence" value="ECO:0007669"/>
    <property type="project" value="TreeGrafter"/>
</dbReference>
<feature type="region of interest" description="Disordered" evidence="2">
    <location>
        <begin position="1"/>
        <end position="30"/>
    </location>
</feature>
<feature type="region of interest" description="Disordered" evidence="2">
    <location>
        <begin position="1043"/>
        <end position="1080"/>
    </location>
</feature>
<feature type="domain" description="BRCT" evidence="3">
    <location>
        <begin position="436"/>
        <end position="528"/>
    </location>
</feature>
<keyword evidence="1" id="KW-0677">Repeat</keyword>
<dbReference type="Pfam" id="PF12738">
    <property type="entry name" value="PTCB-BRCT"/>
    <property type="match status" value="1"/>
</dbReference>
<feature type="domain" description="BRCT" evidence="3">
    <location>
        <begin position="236"/>
        <end position="328"/>
    </location>
</feature>
<feature type="region of interest" description="Disordered" evidence="2">
    <location>
        <begin position="580"/>
        <end position="608"/>
    </location>
</feature>
<comment type="caution">
    <text evidence="4">The sequence shown here is derived from an EMBL/GenBank/DDBJ whole genome shotgun (WGS) entry which is preliminary data.</text>
</comment>
<gene>
    <name evidence="4" type="primary">TOPBP1</name>
    <name evidence="4" type="ORF">Tcan_17299</name>
</gene>
<sequence length="1552" mass="172266">MLQSRRDDVDMVRSRIGTDSAPKVKQTSGRSMSKKKQCELFVLEVVENSNGDGTPKSTDVEFQKDLFGRLLASRLHPKWITAEDCMQKNTRGNEVFIVLYFSGVVFDHLCSLKCRVYGTVAALTCMLNRERLPKWTHPILSVTLKECIISFTGIDQDVRQTKTDLIMKMNGAVSKDLNDKTTHLVARECNPSSAKYLAATKSSIPVLSMEWVDKAWDAALKGYTVWFGEKDVYNEYKLKIFTGCVITCSGLSSSERMTIAHIVKANGGVFSPEMERNRCTHLLTDKNSGEKYRKAREWGWDCVKIVRVKWLDKCVQKGMRLQERLYEPKFHAVAKTSTPEADGVFAAHFDVSSISGLRQPTVASRSDRTLSPLLGSSSLHGQLKGAITDVAKCTNMSSDTSALRQRSSLCRNFSSRSIEEMSALDPIKAIGLAADVAYDCLENCRLFLYGFNDEEMPKWKRVVNALGATRLPDIYADLTHVVVGPHAVSSSLIAKLKEISSTVSVVTCQWLIECGKQQKMVAEKEFLHPLVYDNSSAKRNPSSTRNDQSSNGMHPDTSKSSNGASKVVLKSTDQRDVSAVHAKLNEAPPIEEKGAGGTKENASCWKEQRTKEPDLSKLFAGLSFGIDRFEEAVAEDLELTIVDLGGKYELDKLRRVNYLLLPLLHYGPVDEIVDLNADNVVSAHWMHDCIDRGEVLDPNGHPLYRPLSASLDSPIFTGCVVALSSMGRPEKETYTELLKTFGAVVQNRLVKRGDVGAQFQRNTHVVTCEASERTVCARRWQIPVVHPSWIIQSIITNEKQSDEKFAFDEESLKGFVRCDELWLALCSGCMRRPSSERPQKRSFDELAVDSRAGAAAFCTAVCSPSDDCVILQDPAKETANHDDHHGSDGDVVIIETPLNKRLKTLYGDTSQSMGSPAVDTPSRFLDPNTKFIPRFDLRDAYAVVDALHSCRTSSLSTDGANWSESMVGRVLEEAATKTAVMPVREPTQARRLTRACGASSKNATDLVSSDSTAKDACSEVKNAHDTSKKLDSSLSECALRKRVKKVDEGQRTSASTMSLRRSLRNGQRTSKKRKVGERHKNIAKQHMMTEKLASLVASYDDESGTESSNSAKNVAVECDSKRKRQVIDSAVNSDAATSSKRNAQKIFHENAIGWDEASHLCGEEVEKRAATSSSCSTAVLAKEGCILLSDQDSHDDDALLARPSTSKSVCRVEMQREEGGSRPNSITPVATKEDVTKTMYGAAIFDAKEGCILLSDQDSHDDDALLARPSTSKSVCRVEMQREEGGSRPNSITPVATKEDVTKTIDKEPSEASAACAKVRRFIFSSLSIEDRDRLGALVKQLGAEVCSDFDDSVTHLCCGSIIRNVKLMRAVCAGKYVIVPEYIEGSHNAGRWLEESDFEWGSEANISKHTFENSRQEKLAAACHRWRVRVKETSRKAFDGWCVLFYCNQRRLPDLAKIVEDGGGTWRWRDDVTLTPDTVNTFTVALIERSQYWTILEIDTLIDRGLRCYPLDYLSTYLMETDLNPDKFLHKDYAARLKAKDSVKLLPVMKG</sequence>
<evidence type="ECO:0000313" key="5">
    <source>
        <dbReference type="Proteomes" id="UP000031036"/>
    </source>
</evidence>
<dbReference type="PROSITE" id="PS50172">
    <property type="entry name" value="BRCT"/>
    <property type="match status" value="6"/>
</dbReference>
<name>A0A0B2UZD9_TOXCA</name>
<dbReference type="CDD" id="cd00027">
    <property type="entry name" value="BRCT"/>
    <property type="match status" value="1"/>
</dbReference>
<dbReference type="GO" id="GO:0006270">
    <property type="term" value="P:DNA replication initiation"/>
    <property type="evidence" value="ECO:0007669"/>
    <property type="project" value="TreeGrafter"/>
</dbReference>
<evidence type="ECO:0000259" key="3">
    <source>
        <dbReference type="PROSITE" id="PS50172"/>
    </source>
</evidence>
<dbReference type="InterPro" id="IPR001357">
    <property type="entry name" value="BRCT_dom"/>
</dbReference>
<dbReference type="CDD" id="cd17731">
    <property type="entry name" value="BRCT_TopBP1_rpt2_like"/>
    <property type="match status" value="2"/>
</dbReference>
<evidence type="ECO:0000256" key="1">
    <source>
        <dbReference type="ARBA" id="ARBA00022737"/>
    </source>
</evidence>
<feature type="compositionally biased region" description="Basic and acidic residues" evidence="2">
    <location>
        <begin position="1"/>
        <end position="13"/>
    </location>
</feature>
<dbReference type="GO" id="GO:0016853">
    <property type="term" value="F:isomerase activity"/>
    <property type="evidence" value="ECO:0007669"/>
    <property type="project" value="UniProtKB-KW"/>
</dbReference>
<dbReference type="PANTHER" id="PTHR13561:SF20">
    <property type="entry name" value="DNA TOPOISOMERASE 2-BINDING PROTEIN 1"/>
    <property type="match status" value="1"/>
</dbReference>
<keyword evidence="5" id="KW-1185">Reference proteome</keyword>
<dbReference type="EMBL" id="JPKZ01002496">
    <property type="protein sequence ID" value="KHN76411.1"/>
    <property type="molecule type" value="Genomic_DNA"/>
</dbReference>
<dbReference type="Pfam" id="PF00533">
    <property type="entry name" value="BRCT"/>
    <property type="match status" value="3"/>
</dbReference>
<dbReference type="OrthoDB" id="251770at2759"/>
<evidence type="ECO:0000256" key="2">
    <source>
        <dbReference type="SAM" id="MobiDB-lite"/>
    </source>
</evidence>
<feature type="domain" description="BRCT" evidence="3">
    <location>
        <begin position="614"/>
        <end position="703"/>
    </location>
</feature>
<organism evidence="4 5">
    <name type="scientific">Toxocara canis</name>
    <name type="common">Canine roundworm</name>
    <dbReference type="NCBI Taxonomy" id="6265"/>
    <lineage>
        <taxon>Eukaryota</taxon>
        <taxon>Metazoa</taxon>
        <taxon>Ecdysozoa</taxon>
        <taxon>Nematoda</taxon>
        <taxon>Chromadorea</taxon>
        <taxon>Rhabditida</taxon>
        <taxon>Spirurina</taxon>
        <taxon>Ascaridomorpha</taxon>
        <taxon>Ascaridoidea</taxon>
        <taxon>Toxocaridae</taxon>
        <taxon>Toxocara</taxon>
    </lineage>
</organism>